<protein>
    <submittedName>
        <fullName evidence="1">Uncharacterized protein</fullName>
    </submittedName>
</protein>
<comment type="caution">
    <text evidence="1">The sequence shown here is derived from an EMBL/GenBank/DDBJ whole genome shotgun (WGS) entry which is preliminary data.</text>
</comment>
<name>A0ABD2BFG7_VESMC</name>
<sequence>MQIRDTRFRETTTKSGLGPTFTVTSSVTQMQIRDTRFRETTTNYGLGPTFTVTSSVELWTPTRELRNLRGCHPCKLKCYIGIVGFERRQQSRVLDRLLHLLVQLSFGLRQENLEIIADAIHIKMLYRHSRLRETTTKSGLGPNFTVTSKVDFWTSTRELRQFSRMPSIQLIQIYNSVFGCGLKCRVGIVGFGRRQQIRVLERPLLLLVQLSFGLRRENLEIFADAIHASINEQLIQIYDGIFGFRLKCRVEILAFERGRQSRVLDRPLLLLVQLCFGLRRENLEVFADAIHASINEQLIQIYNSVFGCGLKCRVGIVGFGRRQQIRVLDRPLLLLVQLCFGLRRENLEIFADAIHASINEQLIQIYDGIFGFRLKCRVEILAFERGRQSRVLDRPLLLLDQLCFGLRRENLEIFADAIHASINEQLIQIYDGIFGFRLKCRVEILAFERGRQSRVLDRPLLLLNLEIFADAIHASINEQLIQIYDGIFGFRLKCRVEILAFERGRQSRVLDRPFQLLLQMCFGLRRENLEIFVDAIHTSINEQLIQICNSVFGCRLKCRVGILGFERRRQSRVLDRPLQLLVQFCFGLRRENLEIFADAILASINEQLIQIYNSFFDFSLKYRVGIVGLERRQQSTVLDRPLQLLVQLLKCYIGIVGFERRQQSRVLDRTLHLLVQLSFGLRQESLEIFADAIHASINEQLIQMYDSIFGFRLKCRVGILDFERRRQSRVLDRPLQLLVQLSCGLRQDNLEIFANAIHASINEQLIQIYNSSRESRLRETTTNSGLGLTFPVTTSIVLWTSTRELRNFRGCHPCKLKCYIGIVGFDRRQQSRLSFGLRRGNLEISADAIHASINEQLIQIYDGIFGCRLKCRVGILDFERRRQSRVLDRPLQLLVQLCFGLRRENLEIFADAIHASINKQLIHIYDGIFGFRLKCRVGILGFERRRQSRVLDRPLQLLVQFCFGLRRENFEIFVDAIHTSINEQLIQIYNSVFGCRLKCRVGILGFESRQQSRVSDRPFQLLLQLCFGLQRENLEIFVDAIHTSINEQLIQIYNSVFGCRFKCRVGILGFERRRQSRVLDRPLQLLVQFCFGLRRENLEIFVDAIHASINEQLIQIYNTVFGCRLKCRVGILGFERRRQSRVLDRPLQLLVQLCCGLRRENLEIFADAIHASINEQLIQI</sequence>
<proteinExistence type="predicted"/>
<evidence type="ECO:0000313" key="2">
    <source>
        <dbReference type="Proteomes" id="UP001607303"/>
    </source>
</evidence>
<accession>A0ABD2BFG7</accession>
<dbReference type="Proteomes" id="UP001607303">
    <property type="component" value="Unassembled WGS sequence"/>
</dbReference>
<reference evidence="1 2" key="1">
    <citation type="journal article" date="2024" name="Ann. Entomol. Soc. Am.">
        <title>Genomic analyses of the southern and eastern yellowjacket wasps (Hymenoptera: Vespidae) reveal evolutionary signatures of social life.</title>
        <authorList>
            <person name="Catto M.A."/>
            <person name="Caine P.B."/>
            <person name="Orr S.E."/>
            <person name="Hunt B.G."/>
            <person name="Goodisman M.A.D."/>
        </authorList>
    </citation>
    <scope>NUCLEOTIDE SEQUENCE [LARGE SCALE GENOMIC DNA]</scope>
    <source>
        <strain evidence="1">232</strain>
        <tissue evidence="1">Head and thorax</tissue>
    </source>
</reference>
<keyword evidence="2" id="KW-1185">Reference proteome</keyword>
<gene>
    <name evidence="1" type="ORF">V1477_015536</name>
</gene>
<evidence type="ECO:0000313" key="1">
    <source>
        <dbReference type="EMBL" id="KAL2731208.1"/>
    </source>
</evidence>
<dbReference type="EMBL" id="JAYRBN010000078">
    <property type="protein sequence ID" value="KAL2731208.1"/>
    <property type="molecule type" value="Genomic_DNA"/>
</dbReference>
<dbReference type="AlphaFoldDB" id="A0ABD2BFG7"/>
<organism evidence="1 2">
    <name type="scientific">Vespula maculifrons</name>
    <name type="common">Eastern yellow jacket</name>
    <name type="synonym">Wasp</name>
    <dbReference type="NCBI Taxonomy" id="7453"/>
    <lineage>
        <taxon>Eukaryota</taxon>
        <taxon>Metazoa</taxon>
        <taxon>Ecdysozoa</taxon>
        <taxon>Arthropoda</taxon>
        <taxon>Hexapoda</taxon>
        <taxon>Insecta</taxon>
        <taxon>Pterygota</taxon>
        <taxon>Neoptera</taxon>
        <taxon>Endopterygota</taxon>
        <taxon>Hymenoptera</taxon>
        <taxon>Apocrita</taxon>
        <taxon>Aculeata</taxon>
        <taxon>Vespoidea</taxon>
        <taxon>Vespidae</taxon>
        <taxon>Vespinae</taxon>
        <taxon>Vespula</taxon>
    </lineage>
</organism>